<comment type="caution">
    <text evidence="6">The sequence shown here is derived from an EMBL/GenBank/DDBJ whole genome shotgun (WGS) entry which is preliminary data.</text>
</comment>
<evidence type="ECO:0000256" key="3">
    <source>
        <dbReference type="RuleBase" id="RU000524"/>
    </source>
</evidence>
<evidence type="ECO:0000313" key="7">
    <source>
        <dbReference type="Proteomes" id="UP000603715"/>
    </source>
</evidence>
<dbReference type="NCBIfam" id="TIGR00621">
    <property type="entry name" value="ssb"/>
    <property type="match status" value="1"/>
</dbReference>
<name>A0A9Q3UW90_9FLAO</name>
<keyword evidence="1 2" id="KW-0238">DNA-binding</keyword>
<dbReference type="RefSeq" id="WP_191179872.1">
    <property type="nucleotide sequence ID" value="NZ_JACXXP010000014.1"/>
</dbReference>
<gene>
    <name evidence="5" type="ORF">IEW27_12370</name>
    <name evidence="6" type="ORF">LNP80_22060</name>
</gene>
<evidence type="ECO:0000313" key="6">
    <source>
        <dbReference type="EMBL" id="MCC9036898.1"/>
    </source>
</evidence>
<dbReference type="InterPro" id="IPR012340">
    <property type="entry name" value="NA-bd_OB-fold"/>
</dbReference>
<dbReference type="Pfam" id="PF00436">
    <property type="entry name" value="SSB"/>
    <property type="match status" value="1"/>
</dbReference>
<dbReference type="InterPro" id="IPR000424">
    <property type="entry name" value="Primosome_PriB/ssb"/>
</dbReference>
<dbReference type="EMBL" id="JAJJML010000001">
    <property type="protein sequence ID" value="MCC9036898.1"/>
    <property type="molecule type" value="Genomic_DNA"/>
</dbReference>
<dbReference type="Gene3D" id="2.40.50.140">
    <property type="entry name" value="Nucleic acid-binding proteins"/>
    <property type="match status" value="1"/>
</dbReference>
<protein>
    <recommendedName>
        <fullName evidence="2 3">Single-stranded DNA-binding protein</fullName>
    </recommendedName>
</protein>
<evidence type="ECO:0000256" key="1">
    <source>
        <dbReference type="ARBA" id="ARBA00023125"/>
    </source>
</evidence>
<dbReference type="SUPFAM" id="SSF50249">
    <property type="entry name" value="Nucleic acid-binding proteins"/>
    <property type="match status" value="1"/>
</dbReference>
<keyword evidence="7" id="KW-1185">Reference proteome</keyword>
<sequence length="134" mass="15063">MNIIGRLTRDAEVRKLSNEKQVVNFSIATNDNYRNKKGEKIEQTTYFECAYWISPKIAEHLTKGTLVELSGRAYTSAWIGKDGEPHAGLNFHTSQITLHGGGKRSDNNSTKSSKTRRKANSKSNDSDKEDDLPF</sequence>
<dbReference type="InterPro" id="IPR011344">
    <property type="entry name" value="ssDNA-bd"/>
</dbReference>
<evidence type="ECO:0000256" key="4">
    <source>
        <dbReference type="SAM" id="MobiDB-lite"/>
    </source>
</evidence>
<evidence type="ECO:0000313" key="8">
    <source>
        <dbReference type="Proteomes" id="UP001107960"/>
    </source>
</evidence>
<dbReference type="EMBL" id="JACXXP010000014">
    <property type="protein sequence ID" value="MBD3905377.1"/>
    <property type="molecule type" value="Genomic_DNA"/>
</dbReference>
<reference evidence="7" key="2">
    <citation type="submission" date="2023-07" db="EMBL/GenBank/DDBJ databases">
        <title>Description of novel Chryseobacterium sp. strain C-2.</title>
        <authorList>
            <person name="Saticioglu I.B."/>
        </authorList>
    </citation>
    <scope>NUCLEOTIDE SEQUENCE [LARGE SCALE GENOMIC DNA]</scope>
    <source>
        <strain evidence="7">C-2</strain>
    </source>
</reference>
<dbReference type="Proteomes" id="UP001107960">
    <property type="component" value="Unassembled WGS sequence"/>
</dbReference>
<evidence type="ECO:0000256" key="2">
    <source>
        <dbReference type="PIRNR" id="PIRNR002070"/>
    </source>
</evidence>
<evidence type="ECO:0000313" key="5">
    <source>
        <dbReference type="EMBL" id="MBD3905377.1"/>
    </source>
</evidence>
<dbReference type="GO" id="GO:0003697">
    <property type="term" value="F:single-stranded DNA binding"/>
    <property type="evidence" value="ECO:0007669"/>
    <property type="project" value="InterPro"/>
</dbReference>
<reference evidence="5" key="3">
    <citation type="submission" date="2024-05" db="EMBL/GenBank/DDBJ databases">
        <title>Description of novel Chryseobacterium sp. strain C-2.</title>
        <authorList>
            <person name="Saticioglu I.B."/>
        </authorList>
    </citation>
    <scope>NUCLEOTIDE SEQUENCE</scope>
    <source>
        <strain evidence="5">C-2</strain>
    </source>
</reference>
<dbReference type="PROSITE" id="PS50935">
    <property type="entry name" value="SSB"/>
    <property type="match status" value="1"/>
</dbReference>
<dbReference type="AlphaFoldDB" id="A0A9Q3UW90"/>
<dbReference type="Proteomes" id="UP000603715">
    <property type="component" value="Unassembled WGS sequence"/>
</dbReference>
<proteinExistence type="predicted"/>
<accession>A0A9Q3UW90</accession>
<reference evidence="6" key="1">
    <citation type="submission" date="2021-11" db="EMBL/GenBank/DDBJ databases">
        <title>Description of novel Chryseobacterium species.</title>
        <authorList>
            <person name="Saticioglu I.B."/>
            <person name="Ay H."/>
            <person name="Altun S."/>
            <person name="Duman M."/>
        </authorList>
    </citation>
    <scope>NUCLEOTIDE SEQUENCE</scope>
    <source>
        <strain evidence="6">C-39</strain>
    </source>
</reference>
<organism evidence="6 8">
    <name type="scientific">Chryseobacterium muglaense</name>
    <dbReference type="NCBI Taxonomy" id="2893752"/>
    <lineage>
        <taxon>Bacteria</taxon>
        <taxon>Pseudomonadati</taxon>
        <taxon>Bacteroidota</taxon>
        <taxon>Flavobacteriia</taxon>
        <taxon>Flavobacteriales</taxon>
        <taxon>Weeksellaceae</taxon>
        <taxon>Chryseobacterium group</taxon>
        <taxon>Chryseobacterium</taxon>
    </lineage>
</organism>
<feature type="region of interest" description="Disordered" evidence="4">
    <location>
        <begin position="94"/>
        <end position="134"/>
    </location>
</feature>
<dbReference type="PIRSF" id="PIRSF002070">
    <property type="entry name" value="SSB"/>
    <property type="match status" value="1"/>
</dbReference>
<dbReference type="GO" id="GO:0006260">
    <property type="term" value="P:DNA replication"/>
    <property type="evidence" value="ECO:0007669"/>
    <property type="project" value="InterPro"/>
</dbReference>
<dbReference type="CDD" id="cd04496">
    <property type="entry name" value="SSB_OBF"/>
    <property type="match status" value="1"/>
</dbReference>